<feature type="region of interest" description="Disordered" evidence="1">
    <location>
        <begin position="1"/>
        <end position="314"/>
    </location>
</feature>
<protein>
    <submittedName>
        <fullName evidence="2">Uncharacterized protein</fullName>
    </submittedName>
</protein>
<accession>A0A6J4V1M7</accession>
<feature type="compositionally biased region" description="Gly residues" evidence="1">
    <location>
        <begin position="15"/>
        <end position="26"/>
    </location>
</feature>
<feature type="compositionally biased region" description="Low complexity" evidence="1">
    <location>
        <begin position="27"/>
        <end position="64"/>
    </location>
</feature>
<feature type="compositionally biased region" description="Basic and acidic residues" evidence="1">
    <location>
        <begin position="112"/>
        <end position="125"/>
    </location>
</feature>
<name>A0A6J4V1M7_9BACT</name>
<feature type="compositionally biased region" description="Basic residues" evidence="1">
    <location>
        <begin position="135"/>
        <end position="150"/>
    </location>
</feature>
<reference evidence="2" key="1">
    <citation type="submission" date="2020-02" db="EMBL/GenBank/DDBJ databases">
        <authorList>
            <person name="Meier V. D."/>
        </authorList>
    </citation>
    <scope>NUCLEOTIDE SEQUENCE</scope>
    <source>
        <strain evidence="2">AVDCRST_MAG18</strain>
    </source>
</reference>
<dbReference type="AlphaFoldDB" id="A0A6J4V1M7"/>
<feature type="non-terminal residue" evidence="2">
    <location>
        <position position="1"/>
    </location>
</feature>
<proteinExistence type="predicted"/>
<evidence type="ECO:0000256" key="1">
    <source>
        <dbReference type="SAM" id="MobiDB-lite"/>
    </source>
</evidence>
<dbReference type="EMBL" id="CADCWN010000103">
    <property type="protein sequence ID" value="CAA9564686.1"/>
    <property type="molecule type" value="Genomic_DNA"/>
</dbReference>
<feature type="compositionally biased region" description="Basic and acidic residues" evidence="1">
    <location>
        <begin position="245"/>
        <end position="254"/>
    </location>
</feature>
<feature type="compositionally biased region" description="Basic and acidic residues" evidence="1">
    <location>
        <begin position="277"/>
        <end position="294"/>
    </location>
</feature>
<feature type="non-terminal residue" evidence="2">
    <location>
        <position position="314"/>
    </location>
</feature>
<sequence>GGGRERAARSRAQGGRCGVRCGGRPGAPGARRPQPGQPLRRGAPPAARLLGGRSPGRSLLSRRAGATRQSSRQSPAGDWRGSRSGAGRGARAPRLPPQRAELLRSAARAAPPRRDARRTGNDHRLVGGGRGGAGARHRRRLRLRPPRGVRRGVATHPAARLSGEHGRRAGRHRSLAPGGDGPARQSRFRSGGGDGGRVAPPDAGAAAGGGPRPGGRSRFPGDGRAGALLRRGDDPAGWGGAPGPGDRRDVDRRHLPPTRPAPHADDRGAPGARRQRRSDDRPASRRRGDSRDPRTPYPHLPGAMGDVPAGLAGV</sequence>
<feature type="compositionally biased region" description="Low complexity" evidence="1">
    <location>
        <begin position="82"/>
        <end position="110"/>
    </location>
</feature>
<gene>
    <name evidence="2" type="ORF">AVDCRST_MAG18-1375</name>
</gene>
<organism evidence="2">
    <name type="scientific">uncultured Thermomicrobiales bacterium</name>
    <dbReference type="NCBI Taxonomy" id="1645740"/>
    <lineage>
        <taxon>Bacteria</taxon>
        <taxon>Pseudomonadati</taxon>
        <taxon>Thermomicrobiota</taxon>
        <taxon>Thermomicrobia</taxon>
        <taxon>Thermomicrobiales</taxon>
        <taxon>environmental samples</taxon>
    </lineage>
</organism>
<feature type="compositionally biased region" description="Low complexity" evidence="1">
    <location>
        <begin position="214"/>
        <end position="229"/>
    </location>
</feature>
<evidence type="ECO:0000313" key="2">
    <source>
        <dbReference type="EMBL" id="CAA9564686.1"/>
    </source>
</evidence>